<name>A0ACD3A4T1_9AGAR</name>
<sequence>MHPRIFIAVLVSLLCSSTLAVPIQLEGSNDVASKGKGNIPEWMLQAQPSTSSLPFSAKLSVLSGGFGFYTQQSARHDIFEARALEDPIFLSVRIASMVESGGEGVRNTILQYADSLRRHGITHQLEPQNYMDITSVSLSSSS</sequence>
<evidence type="ECO:0000313" key="2">
    <source>
        <dbReference type="Proteomes" id="UP000308600"/>
    </source>
</evidence>
<evidence type="ECO:0000313" key="1">
    <source>
        <dbReference type="EMBL" id="TFK60688.1"/>
    </source>
</evidence>
<protein>
    <submittedName>
        <fullName evidence="1">Uncharacterized protein</fullName>
    </submittedName>
</protein>
<accession>A0ACD3A4T1</accession>
<dbReference type="Proteomes" id="UP000308600">
    <property type="component" value="Unassembled WGS sequence"/>
</dbReference>
<gene>
    <name evidence="1" type="ORF">BDN72DRAFT_904758</name>
</gene>
<dbReference type="EMBL" id="ML208743">
    <property type="protein sequence ID" value="TFK60688.1"/>
    <property type="molecule type" value="Genomic_DNA"/>
</dbReference>
<reference evidence="1 2" key="1">
    <citation type="journal article" date="2019" name="Nat. Ecol. Evol.">
        <title>Megaphylogeny resolves global patterns of mushroom evolution.</title>
        <authorList>
            <person name="Varga T."/>
            <person name="Krizsan K."/>
            <person name="Foldi C."/>
            <person name="Dima B."/>
            <person name="Sanchez-Garcia M."/>
            <person name="Sanchez-Ramirez S."/>
            <person name="Szollosi G.J."/>
            <person name="Szarkandi J.G."/>
            <person name="Papp V."/>
            <person name="Albert L."/>
            <person name="Andreopoulos W."/>
            <person name="Angelini C."/>
            <person name="Antonin V."/>
            <person name="Barry K.W."/>
            <person name="Bougher N.L."/>
            <person name="Buchanan P."/>
            <person name="Buyck B."/>
            <person name="Bense V."/>
            <person name="Catcheside P."/>
            <person name="Chovatia M."/>
            <person name="Cooper J."/>
            <person name="Damon W."/>
            <person name="Desjardin D."/>
            <person name="Finy P."/>
            <person name="Geml J."/>
            <person name="Haridas S."/>
            <person name="Hughes K."/>
            <person name="Justo A."/>
            <person name="Karasinski D."/>
            <person name="Kautmanova I."/>
            <person name="Kiss B."/>
            <person name="Kocsube S."/>
            <person name="Kotiranta H."/>
            <person name="LaButti K.M."/>
            <person name="Lechner B.E."/>
            <person name="Liimatainen K."/>
            <person name="Lipzen A."/>
            <person name="Lukacs Z."/>
            <person name="Mihaltcheva S."/>
            <person name="Morgado L.N."/>
            <person name="Niskanen T."/>
            <person name="Noordeloos M.E."/>
            <person name="Ohm R.A."/>
            <person name="Ortiz-Santana B."/>
            <person name="Ovrebo C."/>
            <person name="Racz N."/>
            <person name="Riley R."/>
            <person name="Savchenko A."/>
            <person name="Shiryaev A."/>
            <person name="Soop K."/>
            <person name="Spirin V."/>
            <person name="Szebenyi C."/>
            <person name="Tomsovsky M."/>
            <person name="Tulloss R.E."/>
            <person name="Uehling J."/>
            <person name="Grigoriev I.V."/>
            <person name="Vagvolgyi C."/>
            <person name="Papp T."/>
            <person name="Martin F.M."/>
            <person name="Miettinen O."/>
            <person name="Hibbett D.S."/>
            <person name="Nagy L.G."/>
        </authorList>
    </citation>
    <scope>NUCLEOTIDE SEQUENCE [LARGE SCALE GENOMIC DNA]</scope>
    <source>
        <strain evidence="1 2">NL-1719</strain>
    </source>
</reference>
<keyword evidence="2" id="KW-1185">Reference proteome</keyword>
<organism evidence="1 2">
    <name type="scientific">Pluteus cervinus</name>
    <dbReference type="NCBI Taxonomy" id="181527"/>
    <lineage>
        <taxon>Eukaryota</taxon>
        <taxon>Fungi</taxon>
        <taxon>Dikarya</taxon>
        <taxon>Basidiomycota</taxon>
        <taxon>Agaricomycotina</taxon>
        <taxon>Agaricomycetes</taxon>
        <taxon>Agaricomycetidae</taxon>
        <taxon>Agaricales</taxon>
        <taxon>Pluteineae</taxon>
        <taxon>Pluteaceae</taxon>
        <taxon>Pluteus</taxon>
    </lineage>
</organism>
<proteinExistence type="predicted"/>